<evidence type="ECO:0000256" key="7">
    <source>
        <dbReference type="ARBA" id="ARBA00023315"/>
    </source>
</evidence>
<dbReference type="GO" id="GO:0016791">
    <property type="term" value="F:phosphatase activity"/>
    <property type="evidence" value="ECO:0007669"/>
    <property type="project" value="TreeGrafter"/>
</dbReference>
<dbReference type="Pfam" id="PF23270">
    <property type="entry name" value="HAD_RAM2_N"/>
    <property type="match status" value="1"/>
</dbReference>
<protein>
    <recommendedName>
        <fullName evidence="9">Glycerol-3-phosphate acyltransferase RAM2/GPAT1-8 HAD-like domain-containing protein</fullName>
    </recommendedName>
</protein>
<evidence type="ECO:0000256" key="6">
    <source>
        <dbReference type="ARBA" id="ARBA00023136"/>
    </source>
</evidence>
<evidence type="ECO:0000256" key="1">
    <source>
        <dbReference type="ARBA" id="ARBA00004370"/>
    </source>
</evidence>
<dbReference type="PANTHER" id="PTHR15486:SF65">
    <property type="entry name" value="GLYCEROL-3-PHOSPHATE ACYLTRANSFERASE"/>
    <property type="match status" value="1"/>
</dbReference>
<reference evidence="10 11" key="1">
    <citation type="journal article" date="2023" name="G3 (Bethesda)">
        <title>A chromosome-length genome assembly and annotation of blackberry (Rubus argutus, cv. 'Hillquist').</title>
        <authorList>
            <person name="Bruna T."/>
            <person name="Aryal R."/>
            <person name="Dudchenko O."/>
            <person name="Sargent D.J."/>
            <person name="Mead D."/>
            <person name="Buti M."/>
            <person name="Cavallini A."/>
            <person name="Hytonen T."/>
            <person name="Andres J."/>
            <person name="Pham M."/>
            <person name="Weisz D."/>
            <person name="Mascagni F."/>
            <person name="Usai G."/>
            <person name="Natali L."/>
            <person name="Bassil N."/>
            <person name="Fernandez G.E."/>
            <person name="Lomsadze A."/>
            <person name="Armour M."/>
            <person name="Olukolu B."/>
            <person name="Poorten T."/>
            <person name="Britton C."/>
            <person name="Davik J."/>
            <person name="Ashrafi H."/>
            <person name="Aiden E.L."/>
            <person name="Borodovsky M."/>
            <person name="Worthington M."/>
        </authorList>
    </citation>
    <scope>NUCLEOTIDE SEQUENCE [LARGE SCALE GENOMIC DNA]</scope>
    <source>
        <strain evidence="10">PI 553951</strain>
    </source>
</reference>
<dbReference type="GO" id="GO:0010143">
    <property type="term" value="P:cutin biosynthetic process"/>
    <property type="evidence" value="ECO:0007669"/>
    <property type="project" value="TreeGrafter"/>
</dbReference>
<keyword evidence="4 8" id="KW-0812">Transmembrane</keyword>
<feature type="domain" description="Glycerol-3-phosphate acyltransferase RAM2/GPAT1-8 HAD-like" evidence="9">
    <location>
        <begin position="59"/>
        <end position="236"/>
    </location>
</feature>
<accession>A0AAW1X2P8</accession>
<evidence type="ECO:0000256" key="8">
    <source>
        <dbReference type="SAM" id="Phobius"/>
    </source>
</evidence>
<evidence type="ECO:0000256" key="2">
    <source>
        <dbReference type="ARBA" id="ARBA00007937"/>
    </source>
</evidence>
<sequence length="266" mass="29912">MSSKLCLLEALSSSFKILSKPKSTSSVQYKASKPHATQYKFQKYNSLALQLGELMSNTTLFFHFEGTLLKSSSLFPYFMLVAFEAGGFLRALILFLLYPFVCLVGGELGVNMMVFLCFFGIRKEKMRIGNSVLPKFFLEDVGSEGFDVVMRCGKKVGVSDLPRVMIEGFLKDYVGVDVVVARELKVVGGYYVGLMEEMNTKCLDANQIHGEEKSSNSQAIGICCHNKFLHEQVLSQIARMCTWLMKLRRETGKAFQKRIPKTIDLP</sequence>
<evidence type="ECO:0000313" key="11">
    <source>
        <dbReference type="Proteomes" id="UP001457282"/>
    </source>
</evidence>
<evidence type="ECO:0000256" key="5">
    <source>
        <dbReference type="ARBA" id="ARBA00022989"/>
    </source>
</evidence>
<evidence type="ECO:0000259" key="9">
    <source>
        <dbReference type="Pfam" id="PF23270"/>
    </source>
</evidence>
<proteinExistence type="inferred from homology"/>
<dbReference type="GO" id="GO:0016020">
    <property type="term" value="C:membrane"/>
    <property type="evidence" value="ECO:0007669"/>
    <property type="project" value="UniProtKB-SubCell"/>
</dbReference>
<dbReference type="GO" id="GO:0090447">
    <property type="term" value="F:glycerol-3-phosphate 2-O-acyltransferase activity"/>
    <property type="evidence" value="ECO:0007669"/>
    <property type="project" value="TreeGrafter"/>
</dbReference>
<keyword evidence="3" id="KW-0808">Transferase</keyword>
<keyword evidence="6 8" id="KW-0472">Membrane</keyword>
<keyword evidence="5 8" id="KW-1133">Transmembrane helix</keyword>
<comment type="caution">
    <text evidence="10">The sequence shown here is derived from an EMBL/GenBank/DDBJ whole genome shotgun (WGS) entry which is preliminary data.</text>
</comment>
<feature type="transmembrane region" description="Helical" evidence="8">
    <location>
        <begin position="103"/>
        <end position="121"/>
    </location>
</feature>
<dbReference type="AlphaFoldDB" id="A0AAW1X2P8"/>
<comment type="similarity">
    <text evidence="2">Belongs to the GPAT/DAPAT family.</text>
</comment>
<name>A0AAW1X2P8_RUBAR</name>
<keyword evidence="7" id="KW-0012">Acyltransferase</keyword>
<evidence type="ECO:0000256" key="3">
    <source>
        <dbReference type="ARBA" id="ARBA00022679"/>
    </source>
</evidence>
<dbReference type="EMBL" id="JBEDUW010000005">
    <property type="protein sequence ID" value="KAK9930618.1"/>
    <property type="molecule type" value="Genomic_DNA"/>
</dbReference>
<evidence type="ECO:0000313" key="10">
    <source>
        <dbReference type="EMBL" id="KAK9930618.1"/>
    </source>
</evidence>
<organism evidence="10 11">
    <name type="scientific">Rubus argutus</name>
    <name type="common">Southern blackberry</name>
    <dbReference type="NCBI Taxonomy" id="59490"/>
    <lineage>
        <taxon>Eukaryota</taxon>
        <taxon>Viridiplantae</taxon>
        <taxon>Streptophyta</taxon>
        <taxon>Embryophyta</taxon>
        <taxon>Tracheophyta</taxon>
        <taxon>Spermatophyta</taxon>
        <taxon>Magnoliopsida</taxon>
        <taxon>eudicotyledons</taxon>
        <taxon>Gunneridae</taxon>
        <taxon>Pentapetalae</taxon>
        <taxon>rosids</taxon>
        <taxon>fabids</taxon>
        <taxon>Rosales</taxon>
        <taxon>Rosaceae</taxon>
        <taxon>Rosoideae</taxon>
        <taxon>Rosoideae incertae sedis</taxon>
        <taxon>Rubus</taxon>
    </lineage>
</organism>
<evidence type="ECO:0000256" key="4">
    <source>
        <dbReference type="ARBA" id="ARBA00022692"/>
    </source>
</evidence>
<comment type="subcellular location">
    <subcellularLocation>
        <location evidence="1">Membrane</location>
    </subcellularLocation>
</comment>
<dbReference type="Proteomes" id="UP001457282">
    <property type="component" value="Unassembled WGS sequence"/>
</dbReference>
<keyword evidence="11" id="KW-1185">Reference proteome</keyword>
<dbReference type="InterPro" id="IPR056462">
    <property type="entry name" value="HAD_RAM2/GPAT1-8"/>
</dbReference>
<gene>
    <name evidence="10" type="ORF">M0R45_027652</name>
</gene>
<dbReference type="PANTHER" id="PTHR15486">
    <property type="entry name" value="ANCIENT UBIQUITOUS PROTEIN"/>
    <property type="match status" value="1"/>
</dbReference>